<dbReference type="EMBL" id="FNGY01000007">
    <property type="protein sequence ID" value="SDN31549.1"/>
    <property type="molecule type" value="Genomic_DNA"/>
</dbReference>
<evidence type="ECO:0000256" key="5">
    <source>
        <dbReference type="SAM" id="Phobius"/>
    </source>
</evidence>
<dbReference type="RefSeq" id="WP_074610145.1">
    <property type="nucleotide sequence ID" value="NZ_FNGY01000007.1"/>
</dbReference>
<evidence type="ECO:0000313" key="7">
    <source>
        <dbReference type="Proteomes" id="UP000183200"/>
    </source>
</evidence>
<dbReference type="STRING" id="430522.BFS30_20000"/>
<keyword evidence="2 5" id="KW-0812">Transmembrane</keyword>
<keyword evidence="7" id="KW-1185">Reference proteome</keyword>
<dbReference type="Pfam" id="PF07681">
    <property type="entry name" value="DoxX"/>
    <property type="match status" value="1"/>
</dbReference>
<keyword evidence="4 5" id="KW-0472">Membrane</keyword>
<accession>A0A1H0ADA7</accession>
<dbReference type="GO" id="GO:0016020">
    <property type="term" value="C:membrane"/>
    <property type="evidence" value="ECO:0007669"/>
    <property type="project" value="UniProtKB-SubCell"/>
</dbReference>
<dbReference type="OrthoDB" id="4732370at2"/>
<gene>
    <name evidence="6" type="ORF">SAMN05421820_10765</name>
</gene>
<dbReference type="AlphaFoldDB" id="A0A1H0ADA7"/>
<feature type="transmembrane region" description="Helical" evidence="5">
    <location>
        <begin position="48"/>
        <end position="69"/>
    </location>
</feature>
<dbReference type="Proteomes" id="UP000183200">
    <property type="component" value="Unassembled WGS sequence"/>
</dbReference>
<evidence type="ECO:0000256" key="3">
    <source>
        <dbReference type="ARBA" id="ARBA00022989"/>
    </source>
</evidence>
<evidence type="ECO:0000313" key="6">
    <source>
        <dbReference type="EMBL" id="SDN31549.1"/>
    </source>
</evidence>
<dbReference type="InterPro" id="IPR032808">
    <property type="entry name" value="DoxX"/>
</dbReference>
<protein>
    <submittedName>
        <fullName evidence="6">Thiosulfate dehydrogenase [quinone] large subunit</fullName>
    </submittedName>
</protein>
<feature type="transmembrane region" description="Helical" evidence="5">
    <location>
        <begin position="76"/>
        <end position="94"/>
    </location>
</feature>
<evidence type="ECO:0000256" key="4">
    <source>
        <dbReference type="ARBA" id="ARBA00023136"/>
    </source>
</evidence>
<sequence>MNTTTFLLLRLGVAASMFGHGLVRLPKLAAFSNWMLGSFEKSMLPKVLVLPFSYALPIAEFTVGLLLLLGLFTKQALLAGGWIMLILILGTAMVENWEAIPSQLIHLAFFALLIQFIPYDSWSLDRYIRK</sequence>
<evidence type="ECO:0000256" key="2">
    <source>
        <dbReference type="ARBA" id="ARBA00022692"/>
    </source>
</evidence>
<comment type="subcellular location">
    <subcellularLocation>
        <location evidence="1">Membrane</location>
        <topology evidence="1">Multi-pass membrane protein</topology>
    </subcellularLocation>
</comment>
<name>A0A1H0ADA7_9SPHI</name>
<evidence type="ECO:0000256" key="1">
    <source>
        <dbReference type="ARBA" id="ARBA00004141"/>
    </source>
</evidence>
<feature type="transmembrane region" description="Helical" evidence="5">
    <location>
        <begin position="100"/>
        <end position="119"/>
    </location>
</feature>
<keyword evidence="3 5" id="KW-1133">Transmembrane helix</keyword>
<organism evidence="6 7">
    <name type="scientific">Pedobacter steynii</name>
    <dbReference type="NCBI Taxonomy" id="430522"/>
    <lineage>
        <taxon>Bacteria</taxon>
        <taxon>Pseudomonadati</taxon>
        <taxon>Bacteroidota</taxon>
        <taxon>Sphingobacteriia</taxon>
        <taxon>Sphingobacteriales</taxon>
        <taxon>Sphingobacteriaceae</taxon>
        <taxon>Pedobacter</taxon>
    </lineage>
</organism>
<proteinExistence type="predicted"/>
<reference evidence="7" key="1">
    <citation type="submission" date="2016-10" db="EMBL/GenBank/DDBJ databases">
        <authorList>
            <person name="Varghese N."/>
            <person name="Submissions S."/>
        </authorList>
    </citation>
    <scope>NUCLEOTIDE SEQUENCE [LARGE SCALE GENOMIC DNA]</scope>
    <source>
        <strain evidence="7">DSM 19110</strain>
    </source>
</reference>